<feature type="compositionally biased region" description="Low complexity" evidence="1">
    <location>
        <begin position="89"/>
        <end position="98"/>
    </location>
</feature>
<feature type="region of interest" description="Disordered" evidence="1">
    <location>
        <begin position="488"/>
        <end position="518"/>
    </location>
</feature>
<dbReference type="EMBL" id="JAKKSL010000003">
    <property type="protein sequence ID" value="MCI2284608.1"/>
    <property type="molecule type" value="Genomic_DNA"/>
</dbReference>
<dbReference type="PANTHER" id="PTHR37533:SF2">
    <property type="entry name" value="FLAGELLAR HOOK-LENGTH CONTROL PROTEIN"/>
    <property type="match status" value="1"/>
</dbReference>
<keyword evidence="4" id="KW-1185">Reference proteome</keyword>
<protein>
    <submittedName>
        <fullName evidence="3">Flagellar hook-length control protein FliK</fullName>
    </submittedName>
</protein>
<feature type="region of interest" description="Disordered" evidence="1">
    <location>
        <begin position="60"/>
        <end position="106"/>
    </location>
</feature>
<feature type="compositionally biased region" description="Basic and acidic residues" evidence="1">
    <location>
        <begin position="326"/>
        <end position="338"/>
    </location>
</feature>
<dbReference type="PANTHER" id="PTHR37533">
    <property type="entry name" value="FLAGELLAR HOOK-LENGTH CONTROL PROTEIN"/>
    <property type="match status" value="1"/>
</dbReference>
<dbReference type="Gene3D" id="3.30.750.140">
    <property type="match status" value="1"/>
</dbReference>
<name>A0ABS9X2Z8_9GAMM</name>
<evidence type="ECO:0000259" key="2">
    <source>
        <dbReference type="Pfam" id="PF02120"/>
    </source>
</evidence>
<comment type="caution">
    <text evidence="3">The sequence shown here is derived from an EMBL/GenBank/DDBJ whole genome shotgun (WGS) entry which is preliminary data.</text>
</comment>
<dbReference type="CDD" id="cd17470">
    <property type="entry name" value="T3SS_Flik_C"/>
    <property type="match status" value="1"/>
</dbReference>
<keyword evidence="3" id="KW-0969">Cilium</keyword>
<dbReference type="RefSeq" id="WP_242287089.1">
    <property type="nucleotide sequence ID" value="NZ_JAKKSL010000003.1"/>
</dbReference>
<dbReference type="InterPro" id="IPR038610">
    <property type="entry name" value="FliK-like_C_sf"/>
</dbReference>
<gene>
    <name evidence="3" type="ORF">L3081_15935</name>
</gene>
<dbReference type="Proteomes" id="UP001139646">
    <property type="component" value="Unassembled WGS sequence"/>
</dbReference>
<feature type="compositionally biased region" description="Polar residues" evidence="1">
    <location>
        <begin position="344"/>
        <end position="354"/>
    </location>
</feature>
<dbReference type="InterPro" id="IPR021136">
    <property type="entry name" value="Flagellar_hook_control-like_C"/>
</dbReference>
<feature type="domain" description="Flagellar hook-length control protein-like C-terminal" evidence="2">
    <location>
        <begin position="414"/>
        <end position="496"/>
    </location>
</feature>
<keyword evidence="3" id="KW-0282">Flagellum</keyword>
<evidence type="ECO:0000313" key="3">
    <source>
        <dbReference type="EMBL" id="MCI2284608.1"/>
    </source>
</evidence>
<feature type="compositionally biased region" description="Polar residues" evidence="1">
    <location>
        <begin position="308"/>
        <end position="319"/>
    </location>
</feature>
<dbReference type="Pfam" id="PF02120">
    <property type="entry name" value="Flg_hook"/>
    <property type="match status" value="1"/>
</dbReference>
<organism evidence="3 4">
    <name type="scientific">Colwellia maritima</name>
    <dbReference type="NCBI Taxonomy" id="2912588"/>
    <lineage>
        <taxon>Bacteria</taxon>
        <taxon>Pseudomonadati</taxon>
        <taxon>Pseudomonadota</taxon>
        <taxon>Gammaproteobacteria</taxon>
        <taxon>Alteromonadales</taxon>
        <taxon>Colwelliaceae</taxon>
        <taxon>Colwellia</taxon>
    </lineage>
</organism>
<evidence type="ECO:0000256" key="1">
    <source>
        <dbReference type="SAM" id="MobiDB-lite"/>
    </source>
</evidence>
<sequence>MRIPTFEESAEIQKVKGEAQLFLKSSDLIADLSGVAKAIKSTSETGSAYSFEQEKLQNIPKVSASEGKETQDVKPLLTKPSIDGNALANVTTNNTDNTDNIDETPVDISNNAEEKSVDLVQNKAINAGVTNTIDSKTTSQPDAGLAVNKVDDNAVKASSQIVGDVEKAAKTQIQQAREQDDLMSERINIDVNQKASILKSEDEIQATAVTKSMTSQNMTSQSMAKKNANDEVLLENELISDEERLTTEQNENVKAEKGILKSADKLISVNSNAQQSFTQPVVKDKVQHSGTDSLGEATAESLDKEVNLKSSESQLSTKIAENPVEQSKEVVGDSKELNPKGMAKTNTDFAFNTNSSDATNRATLATHDRVEHQTIDTINPMSSTEVAQSQKTNTQLHNETISIFRKDFSEAVKDKVMLMISQKLQQFDITLDPPELGNIHVKVNLQGEQATVNFIVQNQQAKEALDQNMQKLRDMLANQGVDVGDANVEQQSQQSNSNEKGDDTNHRSVTNTAEASDVLEHTVSARMIESSTRGIDYYA</sequence>
<keyword evidence="3" id="KW-0966">Cell projection</keyword>
<proteinExistence type="predicted"/>
<feature type="region of interest" description="Disordered" evidence="1">
    <location>
        <begin position="279"/>
        <end position="354"/>
    </location>
</feature>
<dbReference type="InterPro" id="IPR052563">
    <property type="entry name" value="FliK"/>
</dbReference>
<reference evidence="3" key="1">
    <citation type="submission" date="2022-01" db="EMBL/GenBank/DDBJ databases">
        <title>Colwellia maritima, isolated from seawater.</title>
        <authorList>
            <person name="Kristyanto S."/>
            <person name="Jung J."/>
            <person name="Jeon C.O."/>
        </authorList>
    </citation>
    <scope>NUCLEOTIDE SEQUENCE</scope>
    <source>
        <strain evidence="3">MSW7</strain>
    </source>
</reference>
<evidence type="ECO:0000313" key="4">
    <source>
        <dbReference type="Proteomes" id="UP001139646"/>
    </source>
</evidence>
<accession>A0ABS9X2Z8</accession>